<dbReference type="Pfam" id="PF00905">
    <property type="entry name" value="Transpeptidase"/>
    <property type="match status" value="1"/>
</dbReference>
<dbReference type="InterPro" id="IPR001460">
    <property type="entry name" value="PCN-bd_Tpept"/>
</dbReference>
<feature type="domain" description="Penicillin-binding protein transpeptidase" evidence="1">
    <location>
        <begin position="1"/>
        <end position="83"/>
    </location>
</feature>
<name>A0A5S9M862_BACIA</name>
<dbReference type="Proteomes" id="UP000464658">
    <property type="component" value="Chromosome"/>
</dbReference>
<dbReference type="GO" id="GO:0008658">
    <property type="term" value="F:penicillin binding"/>
    <property type="evidence" value="ECO:0007669"/>
    <property type="project" value="InterPro"/>
</dbReference>
<dbReference type="PANTHER" id="PTHR30627">
    <property type="entry name" value="PEPTIDOGLYCAN D,D-TRANSPEPTIDASE"/>
    <property type="match status" value="1"/>
</dbReference>
<accession>A0A5S9M862</accession>
<evidence type="ECO:0000313" key="2">
    <source>
        <dbReference type="EMBL" id="BBP87736.1"/>
    </source>
</evidence>
<dbReference type="InterPro" id="IPR050515">
    <property type="entry name" value="Beta-lactam/transpept"/>
</dbReference>
<proteinExistence type="predicted"/>
<evidence type="ECO:0000259" key="1">
    <source>
        <dbReference type="Pfam" id="PF00905"/>
    </source>
</evidence>
<organism evidence="2 3">
    <name type="scientific">Bacillus safensis</name>
    <dbReference type="NCBI Taxonomy" id="561879"/>
    <lineage>
        <taxon>Bacteria</taxon>
        <taxon>Bacillati</taxon>
        <taxon>Bacillota</taxon>
        <taxon>Bacilli</taxon>
        <taxon>Bacillales</taxon>
        <taxon>Bacillaceae</taxon>
        <taxon>Bacillus</taxon>
    </lineage>
</organism>
<dbReference type="InterPro" id="IPR012338">
    <property type="entry name" value="Beta-lactam/transpept-like"/>
</dbReference>
<dbReference type="EMBL" id="AP021906">
    <property type="protein sequence ID" value="BBP87736.1"/>
    <property type="molecule type" value="Genomic_DNA"/>
</dbReference>
<dbReference type="GO" id="GO:0071972">
    <property type="term" value="F:peptidoglycan L,D-transpeptidase activity"/>
    <property type="evidence" value="ECO:0007669"/>
    <property type="project" value="TreeGrafter"/>
</dbReference>
<dbReference type="GO" id="GO:0071555">
    <property type="term" value="P:cell wall organization"/>
    <property type="evidence" value="ECO:0007669"/>
    <property type="project" value="TreeGrafter"/>
</dbReference>
<evidence type="ECO:0000313" key="3">
    <source>
        <dbReference type="Proteomes" id="UP000464658"/>
    </source>
</evidence>
<reference evidence="2 3" key="1">
    <citation type="submission" date="2019-12" db="EMBL/GenBank/DDBJ databases">
        <title>Full genome sequence of a Bacillus safensis strain isolated from commercially available natto in Indonesia.</title>
        <authorList>
            <person name="Yoshida M."/>
            <person name="Uomi M."/>
            <person name="Waturangi D."/>
            <person name="Ekaputri J.J."/>
            <person name="Setiamarga D.H.E."/>
        </authorList>
    </citation>
    <scope>NUCLEOTIDE SEQUENCE [LARGE SCALE GENOMIC DNA]</scope>
    <source>
        <strain evidence="2 3">IDN1</strain>
    </source>
</reference>
<dbReference type="GO" id="GO:0005886">
    <property type="term" value="C:plasma membrane"/>
    <property type="evidence" value="ECO:0007669"/>
    <property type="project" value="TreeGrafter"/>
</dbReference>
<dbReference type="SUPFAM" id="SSF56601">
    <property type="entry name" value="beta-lactamase/transpeptidase-like"/>
    <property type="match status" value="1"/>
</dbReference>
<sequence length="87" mass="9682">MKTFGFGEDLHMPFTMKPAQVSNDGIQSDILLADSAYGQGELLMSPIEQVHAYSPFATGGKLVYPRVIQDEKKQLHQNKSSKKARQT</sequence>
<protein>
    <recommendedName>
        <fullName evidence="1">Penicillin-binding protein transpeptidase domain-containing protein</fullName>
    </recommendedName>
</protein>
<gene>
    <name evidence="2" type="ORF">BsIDN1_13540</name>
</gene>
<dbReference type="PANTHER" id="PTHR30627:SF25">
    <property type="entry name" value="PENICILLIN-BINDING PROTEIN 3"/>
    <property type="match status" value="1"/>
</dbReference>
<dbReference type="Gene3D" id="3.40.710.10">
    <property type="entry name" value="DD-peptidase/beta-lactamase superfamily"/>
    <property type="match status" value="1"/>
</dbReference>
<dbReference type="AlphaFoldDB" id="A0A5S9M862"/>